<evidence type="ECO:0000259" key="1">
    <source>
        <dbReference type="Pfam" id="PF05193"/>
    </source>
</evidence>
<name>A0ABP9ELD7_9ACTN</name>
<dbReference type="InterPro" id="IPR007863">
    <property type="entry name" value="Peptidase_M16_C"/>
</dbReference>
<dbReference type="RefSeq" id="WP_345700948.1">
    <property type="nucleotide sequence ID" value="NZ_BAABIS010000001.1"/>
</dbReference>
<keyword evidence="3" id="KW-1185">Reference proteome</keyword>
<dbReference type="SUPFAM" id="SSF63411">
    <property type="entry name" value="LuxS/MPP-like metallohydrolase"/>
    <property type="match status" value="2"/>
</dbReference>
<dbReference type="InterPro" id="IPR011249">
    <property type="entry name" value="Metalloenz_LuxS/M16"/>
</dbReference>
<reference evidence="3" key="1">
    <citation type="journal article" date="2019" name="Int. J. Syst. Evol. Microbiol.">
        <title>The Global Catalogue of Microorganisms (GCM) 10K type strain sequencing project: providing services to taxonomists for standard genome sequencing and annotation.</title>
        <authorList>
            <consortium name="The Broad Institute Genomics Platform"/>
            <consortium name="The Broad Institute Genome Sequencing Center for Infectious Disease"/>
            <person name="Wu L."/>
            <person name="Ma J."/>
        </authorList>
    </citation>
    <scope>NUCLEOTIDE SEQUENCE [LARGE SCALE GENOMIC DNA]</scope>
    <source>
        <strain evidence="3">JCM 13006</strain>
    </source>
</reference>
<gene>
    <name evidence="2" type="ORF">GCM10023235_70250</name>
</gene>
<evidence type="ECO:0000313" key="2">
    <source>
        <dbReference type="EMBL" id="GAA4879909.1"/>
    </source>
</evidence>
<sequence length="493" mass="52607">MKHEVIDTIPVLWAEAPGPLEAVLVFGCGARDETLRTLGVTHLIEHLAMSTLPRLHHDHNASVDLSLTQFTCTGRPEQVAAFLERVCTALGALPLERIEQEAGVLAAEGGRVADPQTGELLSRRYGIQGVGLAAYRGPGADRIPTEAVRETAARYFHAGNAVLVLTGPPPAGLRLPLPAGERPVRGAAQPVLNAGPSWGEDCVPGPGLALRGDLDDQALALATQVLAQRLRETVRHRHGLSYDVGSASVYTGPGTGERTISLDAREGQEQKVAELLWEEALRLARDGVTEQELADEVESLREVWQDPRSTVYELGEAAAELLFDGTYRAPEARLAEAAATTPEQVRQAFAAALDTALVVVPEDVELDVRRPDGSPLPQSACTATADGLPAGGRVFRAPLLDRLRYGAARRARLVVTDAGLYAREPDGTVHHVPYTEVVGVEMRGPGRIVFGRSTCVIPLLPDLWADLGPAVRAVDAAVPAELRYAASALRPAD</sequence>
<accession>A0ABP9ELD7</accession>
<proteinExistence type="predicted"/>
<dbReference type="Pfam" id="PF05193">
    <property type="entry name" value="Peptidase_M16_C"/>
    <property type="match status" value="1"/>
</dbReference>
<feature type="domain" description="Peptidase M16 C-terminal" evidence="1">
    <location>
        <begin position="204"/>
        <end position="299"/>
    </location>
</feature>
<organism evidence="2 3">
    <name type="scientific">Kitasatospora terrestris</name>
    <dbReference type="NCBI Taxonomy" id="258051"/>
    <lineage>
        <taxon>Bacteria</taxon>
        <taxon>Bacillati</taxon>
        <taxon>Actinomycetota</taxon>
        <taxon>Actinomycetes</taxon>
        <taxon>Kitasatosporales</taxon>
        <taxon>Streptomycetaceae</taxon>
        <taxon>Kitasatospora</taxon>
    </lineage>
</organism>
<dbReference type="Proteomes" id="UP001501752">
    <property type="component" value="Unassembled WGS sequence"/>
</dbReference>
<comment type="caution">
    <text evidence="2">The sequence shown here is derived from an EMBL/GenBank/DDBJ whole genome shotgun (WGS) entry which is preliminary data.</text>
</comment>
<dbReference type="Gene3D" id="3.30.830.10">
    <property type="entry name" value="Metalloenzyme, LuxS/M16 peptidase-like"/>
    <property type="match status" value="2"/>
</dbReference>
<dbReference type="EMBL" id="BAABIS010000001">
    <property type="protein sequence ID" value="GAA4879909.1"/>
    <property type="molecule type" value="Genomic_DNA"/>
</dbReference>
<evidence type="ECO:0000313" key="3">
    <source>
        <dbReference type="Proteomes" id="UP001501752"/>
    </source>
</evidence>
<protein>
    <recommendedName>
        <fullName evidence="1">Peptidase M16 C-terminal domain-containing protein</fullName>
    </recommendedName>
</protein>